<dbReference type="InterPro" id="IPR016181">
    <property type="entry name" value="Acyl_CoA_acyltransferase"/>
</dbReference>
<protein>
    <submittedName>
        <fullName evidence="2">Ribosomal protein S18 acetylase RimI-like enzyme</fullName>
    </submittedName>
</protein>
<dbReference type="EMBL" id="JAUSTM010000002">
    <property type="protein sequence ID" value="MDQ0221811.1"/>
    <property type="molecule type" value="Genomic_DNA"/>
</dbReference>
<dbReference type="Pfam" id="PF13508">
    <property type="entry name" value="Acetyltransf_7"/>
    <property type="match status" value="1"/>
</dbReference>
<dbReference type="RefSeq" id="WP_307121036.1">
    <property type="nucleotide sequence ID" value="NZ_JAUSTM010000002.1"/>
</dbReference>
<dbReference type="Proteomes" id="UP001223079">
    <property type="component" value="Unassembled WGS sequence"/>
</dbReference>
<evidence type="ECO:0000313" key="2">
    <source>
        <dbReference type="EMBL" id="MDQ0221811.1"/>
    </source>
</evidence>
<organism evidence="2 3">
    <name type="scientific">Streptococcus moroccensis</name>
    <dbReference type="NCBI Taxonomy" id="1451356"/>
    <lineage>
        <taxon>Bacteria</taxon>
        <taxon>Bacillati</taxon>
        <taxon>Bacillota</taxon>
        <taxon>Bacilli</taxon>
        <taxon>Lactobacillales</taxon>
        <taxon>Streptococcaceae</taxon>
        <taxon>Streptococcus</taxon>
    </lineage>
</organism>
<dbReference type="PROSITE" id="PS51186">
    <property type="entry name" value="GNAT"/>
    <property type="match status" value="1"/>
</dbReference>
<comment type="caution">
    <text evidence="2">The sequence shown here is derived from an EMBL/GenBank/DDBJ whole genome shotgun (WGS) entry which is preliminary data.</text>
</comment>
<reference evidence="2 3" key="1">
    <citation type="submission" date="2023-07" db="EMBL/GenBank/DDBJ databases">
        <title>Genomic Encyclopedia of Type Strains, Phase IV (KMG-IV): sequencing the most valuable type-strain genomes for metagenomic binning, comparative biology and taxonomic classification.</title>
        <authorList>
            <person name="Goeker M."/>
        </authorList>
    </citation>
    <scope>NUCLEOTIDE SEQUENCE [LARGE SCALE GENOMIC DNA]</scope>
    <source>
        <strain evidence="2 3">DSM 105143</strain>
    </source>
</reference>
<dbReference type="SUPFAM" id="SSF55729">
    <property type="entry name" value="Acyl-CoA N-acyltransferases (Nat)"/>
    <property type="match status" value="1"/>
</dbReference>
<name>A0ABT9YQE1_9STRE</name>
<accession>A0ABT9YQE1</accession>
<evidence type="ECO:0000259" key="1">
    <source>
        <dbReference type="PROSITE" id="PS51186"/>
    </source>
</evidence>
<proteinExistence type="predicted"/>
<sequence>MIIRHIKEQDLDTIYQLYSQEGWKTYTTEMIESLVNNSYWKIVEDNGEVCGFARYITDHVLSIYLCEIVVAQNRRRQGVGQMLIEAIFQSHPGLRMDLSSFEDGFYEQLEFRAIGTAYRKYGKG</sequence>
<dbReference type="CDD" id="cd04301">
    <property type="entry name" value="NAT_SF"/>
    <property type="match status" value="1"/>
</dbReference>
<dbReference type="InterPro" id="IPR000182">
    <property type="entry name" value="GNAT_dom"/>
</dbReference>
<dbReference type="Gene3D" id="3.40.630.30">
    <property type="match status" value="1"/>
</dbReference>
<keyword evidence="3" id="KW-1185">Reference proteome</keyword>
<feature type="domain" description="N-acetyltransferase" evidence="1">
    <location>
        <begin position="1"/>
        <end position="124"/>
    </location>
</feature>
<evidence type="ECO:0000313" key="3">
    <source>
        <dbReference type="Proteomes" id="UP001223079"/>
    </source>
</evidence>
<gene>
    <name evidence="2" type="ORF">J2S23_000343</name>
</gene>